<evidence type="ECO:0000313" key="17">
    <source>
        <dbReference type="Ensembl" id="ENSSLUP00000055641.1"/>
    </source>
</evidence>
<reference evidence="17" key="1">
    <citation type="submission" date="2025-08" db="UniProtKB">
        <authorList>
            <consortium name="Ensembl"/>
        </authorList>
    </citation>
    <scope>IDENTIFICATION</scope>
</reference>
<accession>A0A8D0DFK8</accession>
<evidence type="ECO:0000256" key="5">
    <source>
        <dbReference type="ARBA" id="ARBA00022525"/>
    </source>
</evidence>
<evidence type="ECO:0000256" key="9">
    <source>
        <dbReference type="ARBA" id="ARBA00022729"/>
    </source>
</evidence>
<keyword evidence="13" id="KW-0325">Glycoprotein</keyword>
<feature type="domain" description="ZP" evidence="16">
    <location>
        <begin position="74"/>
        <end position="340"/>
    </location>
</feature>
<protein>
    <recommendedName>
        <fullName evidence="3 14">Zona pellucida sperm-binding protein 3</fullName>
    </recommendedName>
</protein>
<dbReference type="InterPro" id="IPR055355">
    <property type="entry name" value="ZP-C"/>
</dbReference>
<comment type="similarity">
    <text evidence="2 14">Belongs to the ZP domain family. ZPC subfamily.</text>
</comment>
<dbReference type="Gene3D" id="2.60.40.3210">
    <property type="entry name" value="Zona pellucida, ZP-N domain"/>
    <property type="match status" value="1"/>
</dbReference>
<dbReference type="Pfam" id="PF00100">
    <property type="entry name" value="Zona_pellucida"/>
    <property type="match status" value="1"/>
</dbReference>
<evidence type="ECO:0000256" key="14">
    <source>
        <dbReference type="RuleBase" id="RU367066"/>
    </source>
</evidence>
<dbReference type="GO" id="GO:0035804">
    <property type="term" value="F:structural constituent of egg coat"/>
    <property type="evidence" value="ECO:0007669"/>
    <property type="project" value="UniProtKB-UniRule"/>
</dbReference>
<feature type="region of interest" description="Disordered" evidence="15">
    <location>
        <begin position="362"/>
        <end position="470"/>
    </location>
</feature>
<dbReference type="FunFam" id="2.60.40.4100:FF:000002">
    <property type="entry name" value="Zona pellucida sperm-binding protein 3"/>
    <property type="match status" value="1"/>
</dbReference>
<keyword evidence="18" id="KW-1185">Reference proteome</keyword>
<gene>
    <name evidence="17" type="primary">LOC116037338</name>
</gene>
<evidence type="ECO:0000256" key="3">
    <source>
        <dbReference type="ARBA" id="ARBA00017980"/>
    </source>
</evidence>
<evidence type="ECO:0000256" key="4">
    <source>
        <dbReference type="ARBA" id="ARBA00022475"/>
    </source>
</evidence>
<keyword evidence="11" id="KW-0472">Membrane</keyword>
<reference evidence="17" key="2">
    <citation type="submission" date="2025-09" db="UniProtKB">
        <authorList>
            <consortium name="Ensembl"/>
        </authorList>
    </citation>
    <scope>IDENTIFICATION</scope>
</reference>
<dbReference type="GO" id="GO:2000344">
    <property type="term" value="P:positive regulation of acrosome reaction"/>
    <property type="evidence" value="ECO:0007669"/>
    <property type="project" value="UniProtKB-UniRule"/>
</dbReference>
<dbReference type="SMART" id="SM00241">
    <property type="entry name" value="ZP"/>
    <property type="match status" value="1"/>
</dbReference>
<dbReference type="GO" id="GO:0005886">
    <property type="term" value="C:plasma membrane"/>
    <property type="evidence" value="ECO:0007669"/>
    <property type="project" value="UniProtKB-SubCell"/>
</dbReference>
<dbReference type="PROSITE" id="PS51034">
    <property type="entry name" value="ZP_2"/>
    <property type="match status" value="1"/>
</dbReference>
<evidence type="ECO:0000259" key="16">
    <source>
        <dbReference type="PROSITE" id="PS51034"/>
    </source>
</evidence>
<dbReference type="RefSeq" id="XP_031137065.1">
    <property type="nucleotide sequence ID" value="XM_031281205.2"/>
</dbReference>
<name>A0A8D0DFK8_SANLU</name>
<dbReference type="PRINTS" id="PR00023">
    <property type="entry name" value="ZPELLUCIDA"/>
</dbReference>
<evidence type="ECO:0000256" key="11">
    <source>
        <dbReference type="ARBA" id="ARBA00023136"/>
    </source>
</evidence>
<dbReference type="PANTHER" id="PTHR11576">
    <property type="entry name" value="ZONA PELLUCIDA SPERM-BINDING PROTEIN 3"/>
    <property type="match status" value="1"/>
</dbReference>
<keyword evidence="4 14" id="KW-1003">Cell membrane</keyword>
<dbReference type="OrthoDB" id="8880842at2759"/>
<dbReference type="GO" id="GO:0035805">
    <property type="term" value="C:egg coat"/>
    <property type="evidence" value="ECO:0007669"/>
    <property type="project" value="UniProtKB-SubCell"/>
</dbReference>
<dbReference type="PANTHER" id="PTHR11576:SF2">
    <property type="entry name" value="ZONA PELLUCIDA SPERM-BINDING PROTEIN 3"/>
    <property type="match status" value="1"/>
</dbReference>
<dbReference type="Gene3D" id="2.60.40.4100">
    <property type="entry name" value="Zona pellucida, ZP-C domain"/>
    <property type="match status" value="1"/>
</dbReference>
<evidence type="ECO:0000256" key="12">
    <source>
        <dbReference type="ARBA" id="ARBA00023157"/>
    </source>
</evidence>
<dbReference type="GO" id="GO:0032190">
    <property type="term" value="F:acrosin binding"/>
    <property type="evidence" value="ECO:0007669"/>
    <property type="project" value="TreeGrafter"/>
</dbReference>
<evidence type="ECO:0000256" key="6">
    <source>
        <dbReference type="ARBA" id="ARBA00022530"/>
    </source>
</evidence>
<feature type="compositionally biased region" description="Polar residues" evidence="15">
    <location>
        <begin position="405"/>
        <end position="418"/>
    </location>
</feature>
<dbReference type="GO" id="GO:0007339">
    <property type="term" value="P:binding of sperm to zona pellucida"/>
    <property type="evidence" value="ECO:0007669"/>
    <property type="project" value="UniProtKB-UniRule"/>
</dbReference>
<evidence type="ECO:0000256" key="15">
    <source>
        <dbReference type="SAM" id="MobiDB-lite"/>
    </source>
</evidence>
<evidence type="ECO:0000256" key="1">
    <source>
        <dbReference type="ARBA" id="ARBA00004498"/>
    </source>
</evidence>
<proteinExistence type="inferred from homology"/>
<keyword evidence="12 14" id="KW-1015">Disulfide bond</keyword>
<keyword evidence="5 14" id="KW-0964">Secreted</keyword>
<dbReference type="KEGG" id="sluc:116037338"/>
<feature type="compositionally biased region" description="Polar residues" evidence="15">
    <location>
        <begin position="370"/>
        <end position="390"/>
    </location>
</feature>
<dbReference type="GeneID" id="116037338"/>
<keyword evidence="10" id="KW-1133">Transmembrane helix</keyword>
<evidence type="ECO:0000256" key="10">
    <source>
        <dbReference type="ARBA" id="ARBA00022989"/>
    </source>
</evidence>
<comment type="subcellular location">
    <subcellularLocation>
        <location evidence="1">Secreted</location>
        <location evidence="1">Extracellular space</location>
        <location evidence="1">Extracellular matrix</location>
    </subcellularLocation>
    <subcellularLocation>
        <location evidence="14">Zona pellucida</location>
    </subcellularLocation>
    <subcellularLocation>
        <location evidence="14">Cell membrane</location>
        <topology evidence="14">Single-pass type I membrane protein</topology>
    </subcellularLocation>
</comment>
<comment type="function">
    <text evidence="14">Component of the zona pellucida, an extracellular matrix surrounding oocytes which mediates sperm binding, induction of the acrosome reaction and prevents post-fertilization polyspermy. The zona pellucida is composed of 3 to 4 glycoproteins, ZP1, ZP2, ZP3, and ZP4. ZP3 is essential for sperm binding and zona matrix formation.</text>
</comment>
<dbReference type="InterPro" id="IPR055356">
    <property type="entry name" value="ZP-N"/>
</dbReference>
<dbReference type="Proteomes" id="UP000694568">
    <property type="component" value="Unplaced"/>
</dbReference>
<keyword evidence="9 14" id="KW-0732">Signal</keyword>
<dbReference type="InterPro" id="IPR042235">
    <property type="entry name" value="ZP-C_dom"/>
</dbReference>
<keyword evidence="7 14" id="KW-0165">Cleavage on pair of basic residues</keyword>
<keyword evidence="8" id="KW-0812">Transmembrane</keyword>
<keyword evidence="6 14" id="KW-0272">Extracellular matrix</keyword>
<comment type="PTM">
    <text evidence="14">Proteolytically cleaved before the transmembrane segment to yield the secreted ectodomain incorporated in the zona pellucida.</text>
</comment>
<comment type="domain">
    <text evidence="14">The ZP domain is involved in the polymerization of the ZP proteins to form the zona pellucida.</text>
</comment>
<evidence type="ECO:0000256" key="7">
    <source>
        <dbReference type="ARBA" id="ARBA00022685"/>
    </source>
</evidence>
<dbReference type="AlphaFoldDB" id="A0A8D0DFK8"/>
<dbReference type="FunFam" id="2.60.40.3210:FF:000001">
    <property type="entry name" value="Zona pellucida sperm-binding protein 3"/>
    <property type="match status" value="1"/>
</dbReference>
<evidence type="ECO:0000313" key="18">
    <source>
        <dbReference type="Proteomes" id="UP000694568"/>
    </source>
</evidence>
<dbReference type="InterPro" id="IPR048290">
    <property type="entry name" value="ZP_chr"/>
</dbReference>
<dbReference type="Pfam" id="PF23344">
    <property type="entry name" value="ZP-N"/>
    <property type="match status" value="1"/>
</dbReference>
<evidence type="ECO:0000256" key="8">
    <source>
        <dbReference type="ARBA" id="ARBA00022692"/>
    </source>
</evidence>
<evidence type="ECO:0000256" key="2">
    <source>
        <dbReference type="ARBA" id="ARBA00006735"/>
    </source>
</evidence>
<dbReference type="GO" id="GO:0035803">
    <property type="term" value="P:egg coat formation"/>
    <property type="evidence" value="ECO:0007669"/>
    <property type="project" value="UniProtKB-UniRule"/>
</dbReference>
<evidence type="ECO:0000256" key="13">
    <source>
        <dbReference type="ARBA" id="ARBA00023180"/>
    </source>
</evidence>
<dbReference type="Ensembl" id="ENSSLUT00000057257.1">
    <property type="protein sequence ID" value="ENSSLUP00000055641.1"/>
    <property type="gene ID" value="ENSSLUG00000024001.1"/>
</dbReference>
<sequence>MDSNLQRTNSCWIIVLTLVSTLPHFLYSKPSSRAEQTDFSMPGRTHGNMKPQLTAVQQQQRVGLSLRPRSVVVICHPDSMRVVVQADMFDTGLQVDGRHLRLGSGSLSEGSACGAVPSGEAEFTIQAHRRDCGTKLSSTKDKIIYSNVLVYSPEPSSGGLLRLDGATIPVACHYEKRNGVDGISLHPTWVPSVSRVSVEDHIDFILLIMTEDWQFARGSYSFFLGDPIYFQVSAITGNHVPLRVYVDHCVATATPDAETTLRYDLIENHGCLADAYLTNSNSHFLPRIEEHELRFQLEAFRFYQEPSNQQVYITCYVKAVPAKLTVSSQNRACSMIENRWRSVDGNDQACRSCNVSHRVAQPLPTERPKTTISTKAWPSKTSQQSSVQNRPEQHPANYYRFHPSMHQSQHSKPRQSSAGAMKRGVEYKAERTIQLGPITVLAPSKIDTRPSDSKTVLLPKTRTTRDSSSL</sequence>
<organism evidence="17 18">
    <name type="scientific">Sander lucioperca</name>
    <name type="common">Pike-perch</name>
    <name type="synonym">Perca lucioperca</name>
    <dbReference type="NCBI Taxonomy" id="283035"/>
    <lineage>
        <taxon>Eukaryota</taxon>
        <taxon>Metazoa</taxon>
        <taxon>Chordata</taxon>
        <taxon>Craniata</taxon>
        <taxon>Vertebrata</taxon>
        <taxon>Euteleostomi</taxon>
        <taxon>Actinopterygii</taxon>
        <taxon>Neopterygii</taxon>
        <taxon>Teleostei</taxon>
        <taxon>Neoteleostei</taxon>
        <taxon>Acanthomorphata</taxon>
        <taxon>Eupercaria</taxon>
        <taxon>Perciformes</taxon>
        <taxon>Percoidei</taxon>
        <taxon>Percidae</taxon>
        <taxon>Luciopercinae</taxon>
        <taxon>Sander</taxon>
    </lineage>
</organism>
<dbReference type="InterPro" id="IPR001507">
    <property type="entry name" value="ZP_dom"/>
</dbReference>
<dbReference type="GeneTree" id="ENSGT01030000234567"/>